<evidence type="ECO:0000259" key="5">
    <source>
        <dbReference type="Pfam" id="PF10566"/>
    </source>
</evidence>
<dbReference type="PANTHER" id="PTHR35803">
    <property type="entry name" value="GLUCAN 1,4-ALPHA-GLUCOSIDASE SUSB-RELATED"/>
    <property type="match status" value="1"/>
</dbReference>
<sequence>MKKYPNIFPAISTVFLIIAAIFILSRCEENPTTSRTVVSPDETLNVTFYLDHEGKPFYSAKLGEKPLFYKSQLGFELKGAPNLLDDFVATRFDRDQVDQTWTQPWGEQKEIRNNYRELKIELKEQHGLHRKMNIIFRVYNEGFAFRYEFPGQENLKDFEISNEVTGFAFSGDHTAWSIPAYGDNRYEYLYTSHPLSELTDTVCTPLTLETKSGNYISIHEAALVDYASMSLYHSGNNKLRCDLVPWSDGVKVKTSAPRVTPWRTVLVSSTAAGLMNSRMLLNLNEPNQLGDVSWIKPTKFVGIWWSLHLGKETWQYSPTHGANTQNVMKYIDFAAKAGIGAVLVEGWNQGWEDWKFSFTKPYPDFDIKKITDYARKKGVQLIGHNETGADVANYEQQLDSAFNFYQKYGVHYVKTGYVGSRVNGKEWHHGQFMVNHYLRVVQEAAKRHIMLDVHEPIIPTGLRRTYPNLMSGEGARGQEYNAWSEDGGNPPEHTTILPFTRLLAGPMDFTPGIFELTLKDKPNNQVNTTLAKQLALYVVLYSPLQMVPDLPENYQGHPAFQFIHDVPVDWEYSKAINGEIGDYVTVIRKDRNSRDWYLGAITDEDPRKIEVPLSFLAKGRKYTAEMYLDGPQANYSNNPVSIEITKKEVNRRTTLRLNLAPGGGAAIRFTPAR</sequence>
<dbReference type="InterPro" id="IPR029486">
    <property type="entry name" value="GH97_N"/>
</dbReference>
<dbReference type="Pfam" id="PF14508">
    <property type="entry name" value="GH97_N"/>
    <property type="match status" value="1"/>
</dbReference>
<gene>
    <name evidence="8" type="primary">aglA</name>
    <name evidence="9" type="ORF">CLV93_11065</name>
    <name evidence="8" type="ORF">JCM18694_18800</name>
</gene>
<evidence type="ECO:0000256" key="2">
    <source>
        <dbReference type="ARBA" id="ARBA00011245"/>
    </source>
</evidence>
<dbReference type="EMBL" id="PYGC01000010">
    <property type="protein sequence ID" value="PSK81281.1"/>
    <property type="molecule type" value="Genomic_DNA"/>
</dbReference>
<keyword evidence="3" id="KW-0106">Calcium</keyword>
<dbReference type="InterPro" id="IPR014718">
    <property type="entry name" value="GH-type_carb-bd"/>
</dbReference>
<comment type="caution">
    <text evidence="9">The sequence shown here is derived from an EMBL/GenBank/DDBJ whole genome shotgun (WGS) entry which is preliminary data.</text>
</comment>
<comment type="cofactor">
    <cofactor evidence="1">
        <name>Ca(2+)</name>
        <dbReference type="ChEBI" id="CHEBI:29108"/>
    </cofactor>
</comment>
<evidence type="ECO:0000256" key="4">
    <source>
        <dbReference type="SAM" id="Phobius"/>
    </source>
</evidence>
<dbReference type="EMBL" id="BLAU01000001">
    <property type="protein sequence ID" value="GET21634.1"/>
    <property type="molecule type" value="Genomic_DNA"/>
</dbReference>
<dbReference type="Pfam" id="PF14509">
    <property type="entry name" value="GH97_C"/>
    <property type="match status" value="1"/>
</dbReference>
<dbReference type="InterPro" id="IPR017853">
    <property type="entry name" value="GH"/>
</dbReference>
<dbReference type="GO" id="GO:0030246">
    <property type="term" value="F:carbohydrate binding"/>
    <property type="evidence" value="ECO:0007669"/>
    <property type="project" value="InterPro"/>
</dbReference>
<reference evidence="9 10" key="1">
    <citation type="submission" date="2018-03" db="EMBL/GenBank/DDBJ databases">
        <title>Genomic Encyclopedia of Archaeal and Bacterial Type Strains, Phase II (KMG-II): from individual species to whole genera.</title>
        <authorList>
            <person name="Goeker M."/>
        </authorList>
    </citation>
    <scope>NUCLEOTIDE SEQUENCE [LARGE SCALE GENOMIC DNA]</scope>
    <source>
        <strain evidence="9 10">DSM 27267</strain>
    </source>
</reference>
<accession>A0A2P8C8J3</accession>
<dbReference type="Proteomes" id="UP000240621">
    <property type="component" value="Unassembled WGS sequence"/>
</dbReference>
<dbReference type="AlphaFoldDB" id="A0A2P8C8J3"/>
<protein>
    <submittedName>
        <fullName evidence="9">Alpha-glucosidase</fullName>
    </submittedName>
</protein>
<dbReference type="Gene3D" id="3.20.20.70">
    <property type="entry name" value="Aldolase class I"/>
    <property type="match status" value="1"/>
</dbReference>
<dbReference type="RefSeq" id="WP_106543274.1">
    <property type="nucleotide sequence ID" value="NZ_BLAU01000001.1"/>
</dbReference>
<dbReference type="PANTHER" id="PTHR35803:SF1">
    <property type="entry name" value="GLUCAN 1,4-ALPHA-GLUCOSIDASE SUSB"/>
    <property type="match status" value="1"/>
</dbReference>
<dbReference type="InterPro" id="IPR052720">
    <property type="entry name" value="Glycosyl_hydrolase_97"/>
</dbReference>
<dbReference type="OrthoDB" id="1109141at2"/>
<evidence type="ECO:0000313" key="11">
    <source>
        <dbReference type="Proteomes" id="UP000396862"/>
    </source>
</evidence>
<dbReference type="Proteomes" id="UP000396862">
    <property type="component" value="Unassembled WGS sequence"/>
</dbReference>
<evidence type="ECO:0000313" key="10">
    <source>
        <dbReference type="Proteomes" id="UP000240621"/>
    </source>
</evidence>
<evidence type="ECO:0000259" key="7">
    <source>
        <dbReference type="Pfam" id="PF14509"/>
    </source>
</evidence>
<evidence type="ECO:0000256" key="1">
    <source>
        <dbReference type="ARBA" id="ARBA00001913"/>
    </source>
</evidence>
<keyword evidence="4" id="KW-0472">Membrane</keyword>
<name>A0A2P8C8J3_9BACT</name>
<reference evidence="8 11" key="2">
    <citation type="submission" date="2019-10" db="EMBL/GenBank/DDBJ databases">
        <title>Prolixibacter strains distinguished by the presence of nitrate reductase genes were adept at nitrate-dependent anaerobic corrosion of metallic iron and carbon steel.</title>
        <authorList>
            <person name="Iino T."/>
            <person name="Shono N."/>
            <person name="Ito K."/>
            <person name="Nakamura R."/>
            <person name="Sueoka K."/>
            <person name="Harayama S."/>
            <person name="Ohkuma M."/>
        </authorList>
    </citation>
    <scope>NUCLEOTIDE SEQUENCE [LARGE SCALE GENOMIC DNA]</scope>
    <source>
        <strain evidence="8 11">MIC1-1</strain>
    </source>
</reference>
<organism evidence="9 10">
    <name type="scientific">Prolixibacter denitrificans</name>
    <dbReference type="NCBI Taxonomy" id="1541063"/>
    <lineage>
        <taxon>Bacteria</taxon>
        <taxon>Pseudomonadati</taxon>
        <taxon>Bacteroidota</taxon>
        <taxon>Bacteroidia</taxon>
        <taxon>Marinilabiliales</taxon>
        <taxon>Prolixibacteraceae</taxon>
        <taxon>Prolixibacter</taxon>
    </lineage>
</organism>
<evidence type="ECO:0000256" key="3">
    <source>
        <dbReference type="ARBA" id="ARBA00022837"/>
    </source>
</evidence>
<dbReference type="InterPro" id="IPR013785">
    <property type="entry name" value="Aldolase_TIM"/>
</dbReference>
<proteinExistence type="predicted"/>
<feature type="domain" description="Glycosyl-hydrolase 97 N-terminal" evidence="6">
    <location>
        <begin position="37"/>
        <end position="286"/>
    </location>
</feature>
<feature type="transmembrane region" description="Helical" evidence="4">
    <location>
        <begin position="7"/>
        <end position="25"/>
    </location>
</feature>
<evidence type="ECO:0000259" key="6">
    <source>
        <dbReference type="Pfam" id="PF14508"/>
    </source>
</evidence>
<dbReference type="Pfam" id="PF10566">
    <property type="entry name" value="Glyco_hydro_97"/>
    <property type="match status" value="1"/>
</dbReference>
<dbReference type="InterPro" id="IPR029483">
    <property type="entry name" value="GH97_C"/>
</dbReference>
<dbReference type="Gene3D" id="2.70.98.10">
    <property type="match status" value="1"/>
</dbReference>
<feature type="domain" description="Glycosyl-hydrolase 97 catalytic" evidence="5">
    <location>
        <begin position="304"/>
        <end position="475"/>
    </location>
</feature>
<dbReference type="SUPFAM" id="SSF51445">
    <property type="entry name" value="(Trans)glycosidases"/>
    <property type="match status" value="1"/>
</dbReference>
<evidence type="ECO:0000313" key="8">
    <source>
        <dbReference type="EMBL" id="GET21634.1"/>
    </source>
</evidence>
<feature type="domain" description="Glycosyl-hydrolase 97 C-terminal oligomerisation" evidence="7">
    <location>
        <begin position="569"/>
        <end position="670"/>
    </location>
</feature>
<comment type="subunit">
    <text evidence="2">Monomer.</text>
</comment>
<evidence type="ECO:0000313" key="9">
    <source>
        <dbReference type="EMBL" id="PSK81281.1"/>
    </source>
</evidence>
<keyword evidence="4" id="KW-1133">Transmembrane helix</keyword>
<keyword evidence="4" id="KW-0812">Transmembrane</keyword>
<keyword evidence="11" id="KW-1185">Reference proteome</keyword>
<dbReference type="InterPro" id="IPR019563">
    <property type="entry name" value="GH97_catalytic"/>
</dbReference>